<dbReference type="Proteomes" id="UP000308600">
    <property type="component" value="Unassembled WGS sequence"/>
</dbReference>
<evidence type="ECO:0000313" key="1">
    <source>
        <dbReference type="EMBL" id="TFK70602.1"/>
    </source>
</evidence>
<accession>A0ACD3AZ01</accession>
<evidence type="ECO:0000313" key="2">
    <source>
        <dbReference type="Proteomes" id="UP000308600"/>
    </source>
</evidence>
<proteinExistence type="predicted"/>
<reference evidence="1 2" key="1">
    <citation type="journal article" date="2019" name="Nat. Ecol. Evol.">
        <title>Megaphylogeny resolves global patterns of mushroom evolution.</title>
        <authorList>
            <person name="Varga T."/>
            <person name="Krizsan K."/>
            <person name="Foldi C."/>
            <person name="Dima B."/>
            <person name="Sanchez-Garcia M."/>
            <person name="Sanchez-Ramirez S."/>
            <person name="Szollosi G.J."/>
            <person name="Szarkandi J.G."/>
            <person name="Papp V."/>
            <person name="Albert L."/>
            <person name="Andreopoulos W."/>
            <person name="Angelini C."/>
            <person name="Antonin V."/>
            <person name="Barry K.W."/>
            <person name="Bougher N.L."/>
            <person name="Buchanan P."/>
            <person name="Buyck B."/>
            <person name="Bense V."/>
            <person name="Catcheside P."/>
            <person name="Chovatia M."/>
            <person name="Cooper J."/>
            <person name="Damon W."/>
            <person name="Desjardin D."/>
            <person name="Finy P."/>
            <person name="Geml J."/>
            <person name="Haridas S."/>
            <person name="Hughes K."/>
            <person name="Justo A."/>
            <person name="Karasinski D."/>
            <person name="Kautmanova I."/>
            <person name="Kiss B."/>
            <person name="Kocsube S."/>
            <person name="Kotiranta H."/>
            <person name="LaButti K.M."/>
            <person name="Lechner B.E."/>
            <person name="Liimatainen K."/>
            <person name="Lipzen A."/>
            <person name="Lukacs Z."/>
            <person name="Mihaltcheva S."/>
            <person name="Morgado L.N."/>
            <person name="Niskanen T."/>
            <person name="Noordeloos M.E."/>
            <person name="Ohm R.A."/>
            <person name="Ortiz-Santana B."/>
            <person name="Ovrebo C."/>
            <person name="Racz N."/>
            <person name="Riley R."/>
            <person name="Savchenko A."/>
            <person name="Shiryaev A."/>
            <person name="Soop K."/>
            <person name="Spirin V."/>
            <person name="Szebenyi C."/>
            <person name="Tomsovsky M."/>
            <person name="Tulloss R.E."/>
            <person name="Uehling J."/>
            <person name="Grigoriev I.V."/>
            <person name="Vagvolgyi C."/>
            <person name="Papp T."/>
            <person name="Martin F.M."/>
            <person name="Miettinen O."/>
            <person name="Hibbett D.S."/>
            <person name="Nagy L.G."/>
        </authorList>
    </citation>
    <scope>NUCLEOTIDE SEQUENCE [LARGE SCALE GENOMIC DNA]</scope>
    <source>
        <strain evidence="1 2">NL-1719</strain>
    </source>
</reference>
<protein>
    <submittedName>
        <fullName evidence="1">Uncharacterized protein</fullName>
    </submittedName>
</protein>
<dbReference type="EMBL" id="ML208310">
    <property type="protein sequence ID" value="TFK70602.1"/>
    <property type="molecule type" value="Genomic_DNA"/>
</dbReference>
<gene>
    <name evidence="1" type="ORF">BDN72DRAFT_527803</name>
</gene>
<name>A0ACD3AZ01_9AGAR</name>
<organism evidence="1 2">
    <name type="scientific">Pluteus cervinus</name>
    <dbReference type="NCBI Taxonomy" id="181527"/>
    <lineage>
        <taxon>Eukaryota</taxon>
        <taxon>Fungi</taxon>
        <taxon>Dikarya</taxon>
        <taxon>Basidiomycota</taxon>
        <taxon>Agaricomycotina</taxon>
        <taxon>Agaricomycetes</taxon>
        <taxon>Agaricomycetidae</taxon>
        <taxon>Agaricales</taxon>
        <taxon>Pluteineae</taxon>
        <taxon>Pluteaceae</taxon>
        <taxon>Pluteus</taxon>
    </lineage>
</organism>
<sequence length="86" mass="9770">MAKSSKGGLLRAVTPKYVFFISIWFFGPEIFVHCQKAADALMNLRRCAGCIFSRSCSRECQLAHWKSGHKRYCQERTDAYGMSTPS</sequence>
<keyword evidence="2" id="KW-1185">Reference proteome</keyword>